<dbReference type="GO" id="GO:0005524">
    <property type="term" value="F:ATP binding"/>
    <property type="evidence" value="ECO:0007669"/>
    <property type="project" value="UniProtKB-KW"/>
</dbReference>
<dbReference type="PROSITE" id="PS50893">
    <property type="entry name" value="ABC_TRANSPORTER_2"/>
    <property type="match status" value="1"/>
</dbReference>
<keyword evidence="11" id="KW-1185">Reference proteome</keyword>
<dbReference type="Proteomes" id="UP000199169">
    <property type="component" value="Unassembled WGS sequence"/>
</dbReference>
<dbReference type="GO" id="GO:0016887">
    <property type="term" value="F:ATP hydrolysis activity"/>
    <property type="evidence" value="ECO:0007669"/>
    <property type="project" value="InterPro"/>
</dbReference>
<gene>
    <name evidence="10" type="primary">ftsE</name>
    <name evidence="10" type="ORF">ACCAA_720007</name>
</gene>
<evidence type="ECO:0000256" key="7">
    <source>
        <dbReference type="ARBA" id="ARBA00022967"/>
    </source>
</evidence>
<keyword evidence="5" id="KW-0547">Nucleotide-binding</keyword>
<comment type="function">
    <text evidence="1">Part of the ABC transporter FtsEX involved in cellular division. Important for assembly or stability of the septal ring.</text>
</comment>
<dbReference type="InterPro" id="IPR003593">
    <property type="entry name" value="AAA+_ATPase"/>
</dbReference>
<dbReference type="PANTHER" id="PTHR24220:SF470">
    <property type="entry name" value="CELL DIVISION ATP-BINDING PROTEIN FTSE"/>
    <property type="match status" value="1"/>
</dbReference>
<evidence type="ECO:0000256" key="2">
    <source>
        <dbReference type="ARBA" id="ARBA00005417"/>
    </source>
</evidence>
<dbReference type="GO" id="GO:0022857">
    <property type="term" value="F:transmembrane transporter activity"/>
    <property type="evidence" value="ECO:0007669"/>
    <property type="project" value="TreeGrafter"/>
</dbReference>
<dbReference type="GO" id="GO:0005886">
    <property type="term" value="C:plasma membrane"/>
    <property type="evidence" value="ECO:0007669"/>
    <property type="project" value="TreeGrafter"/>
</dbReference>
<name>A0A1A8XX06_9PROT</name>
<keyword evidence="8" id="KW-0813">Transport</keyword>
<protein>
    <recommendedName>
        <fullName evidence="3">Cell division ATP-binding protein FtsE</fullName>
    </recommendedName>
</protein>
<dbReference type="GO" id="GO:0006865">
    <property type="term" value="P:amino acid transport"/>
    <property type="evidence" value="ECO:0007669"/>
    <property type="project" value="UniProtKB-KW"/>
</dbReference>
<evidence type="ECO:0000313" key="10">
    <source>
        <dbReference type="EMBL" id="SBT09519.1"/>
    </source>
</evidence>
<dbReference type="SMART" id="SM00382">
    <property type="entry name" value="AAA"/>
    <property type="match status" value="1"/>
</dbReference>
<evidence type="ECO:0000256" key="6">
    <source>
        <dbReference type="ARBA" id="ARBA00022840"/>
    </source>
</evidence>
<dbReference type="Pfam" id="PF00005">
    <property type="entry name" value="ABC_tran"/>
    <property type="match status" value="1"/>
</dbReference>
<evidence type="ECO:0000256" key="1">
    <source>
        <dbReference type="ARBA" id="ARBA00002579"/>
    </source>
</evidence>
<dbReference type="InterPro" id="IPR015854">
    <property type="entry name" value="ABC_transpr_LolD-like"/>
</dbReference>
<organism evidence="10 11">
    <name type="scientific">Candidatus Accumulibacter aalborgensis</name>
    <dbReference type="NCBI Taxonomy" id="1860102"/>
    <lineage>
        <taxon>Bacteria</taxon>
        <taxon>Pseudomonadati</taxon>
        <taxon>Pseudomonadota</taxon>
        <taxon>Betaproteobacteria</taxon>
        <taxon>Candidatus Accumulibacter</taxon>
    </lineage>
</organism>
<accession>A0A1A8XX06</accession>
<dbReference type="EMBL" id="FLQX01000152">
    <property type="protein sequence ID" value="SBT09519.1"/>
    <property type="molecule type" value="Genomic_DNA"/>
</dbReference>
<reference evidence="10 11" key="1">
    <citation type="submission" date="2016-06" db="EMBL/GenBank/DDBJ databases">
        <authorList>
            <person name="Kjaerup R.B."/>
            <person name="Dalgaard T.S."/>
            <person name="Juul-Madsen H.R."/>
        </authorList>
    </citation>
    <scope>NUCLEOTIDE SEQUENCE [LARGE SCALE GENOMIC DNA]</scope>
    <source>
        <strain evidence="10">3</strain>
    </source>
</reference>
<dbReference type="InterPro" id="IPR017871">
    <property type="entry name" value="ABC_transporter-like_CS"/>
</dbReference>
<sequence length="229" mass="25083">MISANAVTKRYPEGREALRNVSFEITAGELVFLTGHSGAGKSTLFKLLAAIERPTSGSIVINGQNLAALRRNALPYLRRKLGLIFQDRKLLFDRNVLDNVLLPLAIVGHPAKDALRRAQAALAKVGLPDRQQAFPITLSGGEQQRLAIARAVVNRPAIILADEPTANLDTASANDIFDIFHSFQRVGVTVLIVTHDAFRVHDLRPRILRLDQGEMTEQNENQSPQGAAQ</sequence>
<feature type="domain" description="ABC transporter" evidence="9">
    <location>
        <begin position="2"/>
        <end position="229"/>
    </location>
</feature>
<keyword evidence="8" id="KW-0029">Amino-acid transport</keyword>
<evidence type="ECO:0000256" key="8">
    <source>
        <dbReference type="ARBA" id="ARBA00022970"/>
    </source>
</evidence>
<keyword evidence="7" id="KW-1278">Translocase</keyword>
<proteinExistence type="inferred from homology"/>
<evidence type="ECO:0000313" key="11">
    <source>
        <dbReference type="Proteomes" id="UP000199169"/>
    </source>
</evidence>
<dbReference type="STRING" id="1860102.ACCAA_720007"/>
<dbReference type="InterPro" id="IPR027417">
    <property type="entry name" value="P-loop_NTPase"/>
</dbReference>
<comment type="similarity">
    <text evidence="2">Belongs to the ABC transporter superfamily.</text>
</comment>
<dbReference type="RefSeq" id="WP_186408861.1">
    <property type="nucleotide sequence ID" value="NZ_FLQX01000152.1"/>
</dbReference>
<evidence type="ECO:0000256" key="5">
    <source>
        <dbReference type="ARBA" id="ARBA00022741"/>
    </source>
</evidence>
<dbReference type="Gene3D" id="3.40.50.300">
    <property type="entry name" value="P-loop containing nucleotide triphosphate hydrolases"/>
    <property type="match status" value="1"/>
</dbReference>
<evidence type="ECO:0000256" key="4">
    <source>
        <dbReference type="ARBA" id="ARBA00022475"/>
    </source>
</evidence>
<dbReference type="InterPro" id="IPR003439">
    <property type="entry name" value="ABC_transporter-like_ATP-bd"/>
</dbReference>
<dbReference type="AlphaFoldDB" id="A0A1A8XX06"/>
<dbReference type="PROSITE" id="PS00211">
    <property type="entry name" value="ABC_TRANSPORTER_1"/>
    <property type="match status" value="1"/>
</dbReference>
<dbReference type="SUPFAM" id="SSF52540">
    <property type="entry name" value="P-loop containing nucleoside triphosphate hydrolases"/>
    <property type="match status" value="1"/>
</dbReference>
<evidence type="ECO:0000259" key="9">
    <source>
        <dbReference type="PROSITE" id="PS50893"/>
    </source>
</evidence>
<dbReference type="PANTHER" id="PTHR24220">
    <property type="entry name" value="IMPORT ATP-BINDING PROTEIN"/>
    <property type="match status" value="1"/>
</dbReference>
<evidence type="ECO:0000256" key="3">
    <source>
        <dbReference type="ARBA" id="ARBA00020019"/>
    </source>
</evidence>
<dbReference type="FunFam" id="3.40.50.300:FF:000056">
    <property type="entry name" value="Cell division ATP-binding protein FtsE"/>
    <property type="match status" value="1"/>
</dbReference>
<keyword evidence="4" id="KW-0472">Membrane</keyword>
<keyword evidence="4" id="KW-1003">Cell membrane</keyword>
<keyword evidence="6 10" id="KW-0067">ATP-binding</keyword>